<dbReference type="EMBL" id="GBRH01243779">
    <property type="protein sequence ID" value="JAD54116.1"/>
    <property type="molecule type" value="Transcribed_RNA"/>
</dbReference>
<evidence type="ECO:0000313" key="1">
    <source>
        <dbReference type="EMBL" id="JAD54116.1"/>
    </source>
</evidence>
<accession>A0A0A9ASQ2</accession>
<reference evidence="1" key="1">
    <citation type="submission" date="2014-09" db="EMBL/GenBank/DDBJ databases">
        <authorList>
            <person name="Magalhaes I.L.F."/>
            <person name="Oliveira U."/>
            <person name="Santos F.R."/>
            <person name="Vidigal T.H.D.A."/>
            <person name="Brescovit A.D."/>
            <person name="Santos A.J."/>
        </authorList>
    </citation>
    <scope>NUCLEOTIDE SEQUENCE</scope>
    <source>
        <tissue evidence="1">Shoot tissue taken approximately 20 cm above the soil surface</tissue>
    </source>
</reference>
<reference evidence="1" key="2">
    <citation type="journal article" date="2015" name="Data Brief">
        <title>Shoot transcriptome of the giant reed, Arundo donax.</title>
        <authorList>
            <person name="Barrero R.A."/>
            <person name="Guerrero F.D."/>
            <person name="Moolhuijzen P."/>
            <person name="Goolsby J.A."/>
            <person name="Tidwell J."/>
            <person name="Bellgard S.E."/>
            <person name="Bellgard M.I."/>
        </authorList>
    </citation>
    <scope>NUCLEOTIDE SEQUENCE</scope>
    <source>
        <tissue evidence="1">Shoot tissue taken approximately 20 cm above the soil surface</tissue>
    </source>
</reference>
<organism evidence="1">
    <name type="scientific">Arundo donax</name>
    <name type="common">Giant reed</name>
    <name type="synonym">Donax arundinaceus</name>
    <dbReference type="NCBI Taxonomy" id="35708"/>
    <lineage>
        <taxon>Eukaryota</taxon>
        <taxon>Viridiplantae</taxon>
        <taxon>Streptophyta</taxon>
        <taxon>Embryophyta</taxon>
        <taxon>Tracheophyta</taxon>
        <taxon>Spermatophyta</taxon>
        <taxon>Magnoliopsida</taxon>
        <taxon>Liliopsida</taxon>
        <taxon>Poales</taxon>
        <taxon>Poaceae</taxon>
        <taxon>PACMAD clade</taxon>
        <taxon>Arundinoideae</taxon>
        <taxon>Arundineae</taxon>
        <taxon>Arundo</taxon>
    </lineage>
</organism>
<sequence length="27" mass="3079">MTPRLECLRFYFSLGYQNTLGEAPSAL</sequence>
<dbReference type="AlphaFoldDB" id="A0A0A9ASQ2"/>
<protein>
    <submittedName>
        <fullName evidence="1">Uncharacterized protein</fullName>
    </submittedName>
</protein>
<proteinExistence type="predicted"/>
<name>A0A0A9ASQ2_ARUDO</name>